<feature type="transmembrane region" description="Helical" evidence="1">
    <location>
        <begin position="192"/>
        <end position="211"/>
    </location>
</feature>
<sequence length="719" mass="78476">MDLRWTDDKDQKAFRLASLQTVFAILTSSRWIIEVIVAVAVLQGVLAIWLSLGKGKWFVRAAVACGFAGSLIAIRAYLPAVMFCISGLLTTAVLCSVRLRTKKTSVGTRPVAISPAGLCATIGLGILVAVYCINRISSIFFATGWHERISAGILIASFTTTATLAMTSRFLGGPAILLTDQANPERRSIYSLRDLLVGAAFGAVVFTIITSCLRRSEPVDATAFALLAILLAAINCLACGLVLSIQWRWRLLSAIALAALGTAIVLGSTSFQLTPATKWLTSFLWRSSKTTETLWLMLTSGTVSLAACTLMLRTAGLVAWHPTIARHPTAETAVAKTALTKPIRVRPVAKIACIVSAVALLATLAPLYRTMTGELPRPKSSQQNAADYEKLCKAMIAASTLNTQNRTIQTLRTNGMTEKANWLAESYSEIDLLVRRGVRIHLPLDTEIDRRPFAMRPMQAEQAARNLARSWTNEINSLTTPTAAKANPAASTEKTANQAVERTLGLIRFGSRMTCGGAIPMSLVGVACETRGQELLITMLPKLSNRKLMDVIGALVEIDAQRDSLESLIQNDRAWMDHTETWHARIQGINEIYAKNANSIPGNAWSPAEESLAEAIVRRDAACRLLTLHAALTIYHEDKKHYPESLDAVVPKHLSRMPIDPYSGKPFLYRKRGNAFELFAQRPSPCGVVLPRDEATSTYLWNASEIIEGTRRLPQKSKP</sequence>
<dbReference type="OrthoDB" id="223245at2"/>
<feature type="transmembrane region" description="Helical" evidence="1">
    <location>
        <begin position="111"/>
        <end position="131"/>
    </location>
</feature>
<evidence type="ECO:0000313" key="3">
    <source>
        <dbReference type="Proteomes" id="UP000319817"/>
    </source>
</evidence>
<evidence type="ECO:0000256" key="1">
    <source>
        <dbReference type="SAM" id="Phobius"/>
    </source>
</evidence>
<feature type="transmembrane region" description="Helical" evidence="1">
    <location>
        <begin position="348"/>
        <end position="368"/>
    </location>
</feature>
<dbReference type="Proteomes" id="UP000319817">
    <property type="component" value="Chromosome"/>
</dbReference>
<feature type="transmembrane region" description="Helical" evidence="1">
    <location>
        <begin position="293"/>
        <end position="312"/>
    </location>
</feature>
<dbReference type="RefSeq" id="WP_145420201.1">
    <property type="nucleotide sequence ID" value="NZ_CP036526.1"/>
</dbReference>
<organism evidence="2 3">
    <name type="scientific">Stieleria marina</name>
    <dbReference type="NCBI Taxonomy" id="1930275"/>
    <lineage>
        <taxon>Bacteria</taxon>
        <taxon>Pseudomonadati</taxon>
        <taxon>Planctomycetota</taxon>
        <taxon>Planctomycetia</taxon>
        <taxon>Pirellulales</taxon>
        <taxon>Pirellulaceae</taxon>
        <taxon>Stieleria</taxon>
    </lineage>
</organism>
<feature type="transmembrane region" description="Helical" evidence="1">
    <location>
        <begin position="251"/>
        <end position="273"/>
    </location>
</feature>
<feature type="transmembrane region" description="Helical" evidence="1">
    <location>
        <begin position="80"/>
        <end position="99"/>
    </location>
</feature>
<gene>
    <name evidence="2" type="ORF">K239x_43790</name>
</gene>
<evidence type="ECO:0000313" key="2">
    <source>
        <dbReference type="EMBL" id="QDT12369.1"/>
    </source>
</evidence>
<keyword evidence="1" id="KW-0812">Transmembrane</keyword>
<feature type="transmembrane region" description="Helical" evidence="1">
    <location>
        <begin position="31"/>
        <end position="50"/>
    </location>
</feature>
<keyword evidence="1" id="KW-0472">Membrane</keyword>
<feature type="transmembrane region" description="Helical" evidence="1">
    <location>
        <begin position="223"/>
        <end position="244"/>
    </location>
</feature>
<proteinExistence type="predicted"/>
<name>A0A517NZ19_9BACT</name>
<protein>
    <submittedName>
        <fullName evidence="2">Uncharacterized protein</fullName>
    </submittedName>
</protein>
<accession>A0A517NZ19</accession>
<dbReference type="EMBL" id="CP036526">
    <property type="protein sequence ID" value="QDT12369.1"/>
    <property type="molecule type" value="Genomic_DNA"/>
</dbReference>
<reference evidence="2 3" key="1">
    <citation type="submission" date="2019-02" db="EMBL/GenBank/DDBJ databases">
        <title>Deep-cultivation of Planctomycetes and their phenomic and genomic characterization uncovers novel biology.</title>
        <authorList>
            <person name="Wiegand S."/>
            <person name="Jogler M."/>
            <person name="Boedeker C."/>
            <person name="Pinto D."/>
            <person name="Vollmers J."/>
            <person name="Rivas-Marin E."/>
            <person name="Kohn T."/>
            <person name="Peeters S.H."/>
            <person name="Heuer A."/>
            <person name="Rast P."/>
            <person name="Oberbeckmann S."/>
            <person name="Bunk B."/>
            <person name="Jeske O."/>
            <person name="Meyerdierks A."/>
            <person name="Storesund J.E."/>
            <person name="Kallscheuer N."/>
            <person name="Luecker S."/>
            <person name="Lage O.M."/>
            <person name="Pohl T."/>
            <person name="Merkel B.J."/>
            <person name="Hornburger P."/>
            <person name="Mueller R.-W."/>
            <person name="Bruemmer F."/>
            <person name="Labrenz M."/>
            <person name="Spormann A.M."/>
            <person name="Op den Camp H."/>
            <person name="Overmann J."/>
            <person name="Amann R."/>
            <person name="Jetten M.S.M."/>
            <person name="Mascher T."/>
            <person name="Medema M.H."/>
            <person name="Devos D.P."/>
            <person name="Kaster A.-K."/>
            <person name="Ovreas L."/>
            <person name="Rohde M."/>
            <person name="Galperin M.Y."/>
            <person name="Jogler C."/>
        </authorList>
    </citation>
    <scope>NUCLEOTIDE SEQUENCE [LARGE SCALE GENOMIC DNA]</scope>
    <source>
        <strain evidence="2 3">K23_9</strain>
    </source>
</reference>
<dbReference type="AlphaFoldDB" id="A0A517NZ19"/>
<keyword evidence="3" id="KW-1185">Reference proteome</keyword>
<keyword evidence="1" id="KW-1133">Transmembrane helix</keyword>